<organism evidence="2 3">
    <name type="scientific">Penicillium salamii</name>
    <dbReference type="NCBI Taxonomy" id="1612424"/>
    <lineage>
        <taxon>Eukaryota</taxon>
        <taxon>Fungi</taxon>
        <taxon>Dikarya</taxon>
        <taxon>Ascomycota</taxon>
        <taxon>Pezizomycotina</taxon>
        <taxon>Eurotiomycetes</taxon>
        <taxon>Eurotiomycetidae</taxon>
        <taxon>Eurotiales</taxon>
        <taxon>Aspergillaceae</taxon>
        <taxon>Penicillium</taxon>
    </lineage>
</organism>
<dbReference type="EMBL" id="CAJVPD010000004">
    <property type="protein sequence ID" value="CAG8219639.1"/>
    <property type="molecule type" value="Genomic_DNA"/>
</dbReference>
<reference evidence="2" key="1">
    <citation type="submission" date="2021-07" db="EMBL/GenBank/DDBJ databases">
        <authorList>
            <person name="Branca A.L. A."/>
        </authorList>
    </citation>
    <scope>NUCLEOTIDE SEQUENCE</scope>
</reference>
<proteinExistence type="predicted"/>
<sequence>MASRFMGIDVLLRILMSIGPKIVELLQDMVFPELKGGPIDDIIDKCWHNGYATIAELGTFTERLFNEENGREHDSELTDREDQSHTVEDDLSKNTLCQELEKDGLLRLLCSGEPEELGFKLEWYRHAS</sequence>
<protein>
    <submittedName>
        <fullName evidence="2">Uncharacterized protein</fullName>
    </submittedName>
</protein>
<comment type="caution">
    <text evidence="2">The sequence shown here is derived from an EMBL/GenBank/DDBJ whole genome shotgun (WGS) entry which is preliminary data.</text>
</comment>
<evidence type="ECO:0000256" key="1">
    <source>
        <dbReference type="SAM" id="MobiDB-lite"/>
    </source>
</evidence>
<dbReference type="OrthoDB" id="9977941at2759"/>
<feature type="region of interest" description="Disordered" evidence="1">
    <location>
        <begin position="68"/>
        <end position="91"/>
    </location>
</feature>
<dbReference type="Proteomes" id="UP001152592">
    <property type="component" value="Unassembled WGS sequence"/>
</dbReference>
<evidence type="ECO:0000313" key="3">
    <source>
        <dbReference type="Proteomes" id="UP001152592"/>
    </source>
</evidence>
<accession>A0A9W4I0Y4</accession>
<evidence type="ECO:0000313" key="2">
    <source>
        <dbReference type="EMBL" id="CAG8219639.1"/>
    </source>
</evidence>
<dbReference type="AlphaFoldDB" id="A0A9W4I0Y4"/>
<name>A0A9W4I0Y4_9EURO</name>
<gene>
    <name evidence="2" type="ORF">PSALAMII_LOCUS43</name>
</gene>